<feature type="region of interest" description="Disordered" evidence="2">
    <location>
        <begin position="133"/>
        <end position="183"/>
    </location>
</feature>
<dbReference type="KEGG" id="mgod:E7746_12230"/>
<evidence type="ECO:0000256" key="2">
    <source>
        <dbReference type="SAM" id="MobiDB-lite"/>
    </source>
</evidence>
<dbReference type="InterPro" id="IPR027385">
    <property type="entry name" value="Beta-barrel_OMP"/>
</dbReference>
<feature type="domain" description="Outer membrane protein beta-barrel" evidence="3">
    <location>
        <begin position="258"/>
        <end position="418"/>
    </location>
</feature>
<keyword evidence="1" id="KW-0732">Signal</keyword>
<dbReference type="Gene3D" id="2.40.160.20">
    <property type="match status" value="1"/>
</dbReference>
<evidence type="ECO:0000313" key="5">
    <source>
        <dbReference type="Proteomes" id="UP000297031"/>
    </source>
</evidence>
<reference evidence="4 5" key="1">
    <citation type="submission" date="2019-02" db="EMBL/GenBank/DDBJ databases">
        <title>Isolation and identification of novel species under the genus Muribaculum.</title>
        <authorList>
            <person name="Miyake S."/>
            <person name="Ding Y."/>
            <person name="Low A."/>
            <person name="Soh M."/>
            <person name="Seedorf H."/>
        </authorList>
    </citation>
    <scope>NUCLEOTIDE SEQUENCE [LARGE SCALE GENOMIC DNA]</scope>
    <source>
        <strain evidence="4 5">TLL-A4</strain>
    </source>
</reference>
<feature type="compositionally biased region" description="Basic and acidic residues" evidence="2">
    <location>
        <begin position="150"/>
        <end position="180"/>
    </location>
</feature>
<organism evidence="4 5">
    <name type="scientific">Muribaculum gordoncarteri</name>
    <dbReference type="NCBI Taxonomy" id="2530390"/>
    <lineage>
        <taxon>Bacteria</taxon>
        <taxon>Pseudomonadati</taxon>
        <taxon>Bacteroidota</taxon>
        <taxon>Bacteroidia</taxon>
        <taxon>Bacteroidales</taxon>
        <taxon>Muribaculaceae</taxon>
        <taxon>Muribaculum</taxon>
    </lineage>
</organism>
<proteinExistence type="predicted"/>
<dbReference type="InterPro" id="IPR011250">
    <property type="entry name" value="OMP/PagP_B-barrel"/>
</dbReference>
<dbReference type="RefSeq" id="WP_123394727.1">
    <property type="nucleotide sequence ID" value="NZ_CANQMU010000008.1"/>
</dbReference>
<evidence type="ECO:0000256" key="1">
    <source>
        <dbReference type="ARBA" id="ARBA00022729"/>
    </source>
</evidence>
<keyword evidence="5" id="KW-1185">Reference proteome</keyword>
<gene>
    <name evidence="4" type="ORF">E7746_12230</name>
</gene>
<dbReference type="Proteomes" id="UP000297031">
    <property type="component" value="Chromosome"/>
</dbReference>
<dbReference type="Pfam" id="PF13505">
    <property type="entry name" value="OMP_b-brl"/>
    <property type="match status" value="1"/>
</dbReference>
<protein>
    <submittedName>
        <fullName evidence="4">Porin family protein</fullName>
    </submittedName>
</protein>
<accession>A0A4P7VQM4</accession>
<dbReference type="SUPFAM" id="SSF56925">
    <property type="entry name" value="OMPA-like"/>
    <property type="match status" value="1"/>
</dbReference>
<dbReference type="EMBL" id="CP039393">
    <property type="protein sequence ID" value="QCD36592.1"/>
    <property type="molecule type" value="Genomic_DNA"/>
</dbReference>
<evidence type="ECO:0000259" key="3">
    <source>
        <dbReference type="Pfam" id="PF13505"/>
    </source>
</evidence>
<evidence type="ECO:0000313" key="4">
    <source>
        <dbReference type="EMBL" id="QCD36592.1"/>
    </source>
</evidence>
<name>A0A4P7VQM4_9BACT</name>
<dbReference type="AlphaFoldDB" id="A0A4P7VQM4"/>
<dbReference type="OrthoDB" id="1150526at2"/>
<sequence>MKEEWLKHIHDKMSSFEVDEPDGLWDDLRRNVAAPMPEASRHVMPIWIKRAIRIAAMLAIAVTTVVLITRNDDDLSTDQITQAAGTSSGNAENKLLSSTYIEPDLCSSPTVPPAVHKSSYIPVEMSTEIIPEYGNDCDSVKPESSGEVAGNDKGESTTNESKPEGRPVPKVNDEKSDRIYNNRRMSATKRCDANSGRLSLGVFTSGSPNLSNNRLEYAGKVTGVLGADKASWEDNPMLGILLFNQGQDVANEVKHRLPVRTGLSFAYRINDRLSIESGLLYTLLTSDLKYGSESHYIAGQQKLHYIGVPVNARYRVLSWRSFDLYASAGVLAEKCVSGKIERDFILDNHATQSEKEDVKVKPLQWSVNASAGLQFNITRALGIYAEPGVSCYIDNGSPVETIYSERPLNFNLNVGLRFTLGD</sequence>